<sequence length="478" mass="48963">MSDTVVLINTGVAVLAVVLLIVRFRLNPVVALVLGSAYLGLSTGLGVEGTVKAITGGFGEIMAEVGLLIAFGVLTGAILQEIGAIERLVATLLRVFGPKRMPYALSVTIATALQSIYLDVLLVISAPLARNLAPRIGKLGLARMATALAIGLECGIVLMVPGVGTLALAGLLGVPLGKMLVFGLILVVPTVIIAVAIMSFLFRKGWWDPAKDEGRIDQAAIEDGEESAPQPRPGVTSAERPDDAGAPAAVAVDVAADPAVEERRHVRLIVLFAPLLGALLLIGVGAITEIAAFQNPVVDFLSEPVIALLLGMVGTSLVGRYTAGRKRIERAIGAGFRESGQILILTAVGGSLAATIKEAGLGDILGQYFTAQTAAPLLMVWVIAAVLHVAVGSVTISAITAAGILAPVAPVIGLDPVLIALAAGAGSLFAVHVTSNTFWLLQSLMGQTTRGTLKTCSVGVSIASVVAILLVLPLSLVV</sequence>
<feature type="transmembrane region" description="Helical" evidence="2">
    <location>
        <begin position="61"/>
        <end position="83"/>
    </location>
</feature>
<dbReference type="AlphaFoldDB" id="A0A561T0C7"/>
<dbReference type="PANTHER" id="PTHR30354:SF11">
    <property type="entry name" value="PERMEASE"/>
    <property type="match status" value="1"/>
</dbReference>
<reference evidence="3 4" key="1">
    <citation type="submission" date="2019-06" db="EMBL/GenBank/DDBJ databases">
        <title>Sequencing the genomes of 1000 actinobacteria strains.</title>
        <authorList>
            <person name="Klenk H.-P."/>
        </authorList>
    </citation>
    <scope>NUCLEOTIDE SEQUENCE [LARGE SCALE GENOMIC DNA]</scope>
    <source>
        <strain evidence="3 4">DSM 45671</strain>
    </source>
</reference>
<keyword evidence="2" id="KW-0472">Membrane</keyword>
<evidence type="ECO:0000256" key="1">
    <source>
        <dbReference type="SAM" id="MobiDB-lite"/>
    </source>
</evidence>
<feature type="transmembrane region" description="Helical" evidence="2">
    <location>
        <begin position="30"/>
        <end position="49"/>
    </location>
</feature>
<feature type="transmembrane region" description="Helical" evidence="2">
    <location>
        <begin position="268"/>
        <end position="293"/>
    </location>
</feature>
<accession>A0A561T0C7</accession>
<feature type="transmembrane region" description="Helical" evidence="2">
    <location>
        <begin position="378"/>
        <end position="405"/>
    </location>
</feature>
<feature type="region of interest" description="Disordered" evidence="1">
    <location>
        <begin position="220"/>
        <end position="243"/>
    </location>
</feature>
<feature type="transmembrane region" description="Helical" evidence="2">
    <location>
        <begin position="103"/>
        <end position="124"/>
    </location>
</feature>
<feature type="transmembrane region" description="Helical" evidence="2">
    <location>
        <begin position="305"/>
        <end position="323"/>
    </location>
</feature>
<evidence type="ECO:0000313" key="4">
    <source>
        <dbReference type="Proteomes" id="UP000321261"/>
    </source>
</evidence>
<evidence type="ECO:0000313" key="3">
    <source>
        <dbReference type="EMBL" id="TWF80564.1"/>
    </source>
</evidence>
<dbReference type="RefSeq" id="WP_147259218.1">
    <property type="nucleotide sequence ID" value="NZ_VIWU01000001.1"/>
</dbReference>
<feature type="transmembrane region" description="Helical" evidence="2">
    <location>
        <begin position="145"/>
        <end position="174"/>
    </location>
</feature>
<dbReference type="EMBL" id="VIWU01000001">
    <property type="protein sequence ID" value="TWF80564.1"/>
    <property type="molecule type" value="Genomic_DNA"/>
</dbReference>
<dbReference type="GO" id="GO:0005886">
    <property type="term" value="C:plasma membrane"/>
    <property type="evidence" value="ECO:0007669"/>
    <property type="project" value="TreeGrafter"/>
</dbReference>
<feature type="transmembrane region" description="Helical" evidence="2">
    <location>
        <begin position="180"/>
        <end position="202"/>
    </location>
</feature>
<feature type="transmembrane region" description="Helical" evidence="2">
    <location>
        <begin position="5"/>
        <end position="24"/>
    </location>
</feature>
<feature type="transmembrane region" description="Helical" evidence="2">
    <location>
        <begin position="453"/>
        <end position="476"/>
    </location>
</feature>
<dbReference type="InterPro" id="IPR003474">
    <property type="entry name" value="Glcn_transporter"/>
</dbReference>
<organism evidence="3 4">
    <name type="scientific">Pseudonocardia hierapolitana</name>
    <dbReference type="NCBI Taxonomy" id="1128676"/>
    <lineage>
        <taxon>Bacteria</taxon>
        <taxon>Bacillati</taxon>
        <taxon>Actinomycetota</taxon>
        <taxon>Actinomycetes</taxon>
        <taxon>Pseudonocardiales</taxon>
        <taxon>Pseudonocardiaceae</taxon>
        <taxon>Pseudonocardia</taxon>
    </lineage>
</organism>
<evidence type="ECO:0000256" key="2">
    <source>
        <dbReference type="SAM" id="Phobius"/>
    </source>
</evidence>
<comment type="caution">
    <text evidence="3">The sequence shown here is derived from an EMBL/GenBank/DDBJ whole genome shotgun (WGS) entry which is preliminary data.</text>
</comment>
<dbReference type="PANTHER" id="PTHR30354">
    <property type="entry name" value="GNT FAMILY GLUCONATE TRANSPORTER"/>
    <property type="match status" value="1"/>
</dbReference>
<protein>
    <submittedName>
        <fullName evidence="3">H+/gluconate symporter-like permease</fullName>
    </submittedName>
</protein>
<name>A0A561T0C7_9PSEU</name>
<keyword evidence="2" id="KW-0812">Transmembrane</keyword>
<feature type="transmembrane region" description="Helical" evidence="2">
    <location>
        <begin position="417"/>
        <end position="441"/>
    </location>
</feature>
<dbReference type="OrthoDB" id="3636773at2"/>
<dbReference type="Pfam" id="PF02447">
    <property type="entry name" value="GntP_permease"/>
    <property type="match status" value="2"/>
</dbReference>
<proteinExistence type="predicted"/>
<dbReference type="Proteomes" id="UP000321261">
    <property type="component" value="Unassembled WGS sequence"/>
</dbReference>
<dbReference type="GO" id="GO:0015128">
    <property type="term" value="F:gluconate transmembrane transporter activity"/>
    <property type="evidence" value="ECO:0007669"/>
    <property type="project" value="InterPro"/>
</dbReference>
<gene>
    <name evidence="3" type="ORF">FHX44_116507</name>
</gene>
<keyword evidence="2" id="KW-1133">Transmembrane helix</keyword>
<keyword evidence="4" id="KW-1185">Reference proteome</keyword>